<dbReference type="InterPro" id="IPR001806">
    <property type="entry name" value="Small_GTPase"/>
</dbReference>
<accession>A0A1J4MKT8</accession>
<proteinExistence type="inferred from homology"/>
<dbReference type="SMART" id="SM00175">
    <property type="entry name" value="RAB"/>
    <property type="match status" value="1"/>
</dbReference>
<evidence type="ECO:0000313" key="3">
    <source>
        <dbReference type="EMBL" id="OII74647.1"/>
    </source>
</evidence>
<evidence type="ECO:0000313" key="4">
    <source>
        <dbReference type="Proteomes" id="UP000186176"/>
    </source>
</evidence>
<dbReference type="Gene3D" id="2.130.10.10">
    <property type="entry name" value="YVTN repeat-like/Quinoprotein amine dehydrogenase"/>
    <property type="match status" value="1"/>
</dbReference>
<evidence type="ECO:0000256" key="2">
    <source>
        <dbReference type="PROSITE-ProRule" id="PRU00221"/>
    </source>
</evidence>
<organism evidence="3 4">
    <name type="scientific">Cryptosporidium ubiquitum</name>
    <dbReference type="NCBI Taxonomy" id="857276"/>
    <lineage>
        <taxon>Eukaryota</taxon>
        <taxon>Sar</taxon>
        <taxon>Alveolata</taxon>
        <taxon>Apicomplexa</taxon>
        <taxon>Conoidasida</taxon>
        <taxon>Coccidia</taxon>
        <taxon>Eucoccidiorida</taxon>
        <taxon>Eimeriorina</taxon>
        <taxon>Cryptosporidiidae</taxon>
        <taxon>Cryptosporidium</taxon>
    </lineage>
</organism>
<dbReference type="PROSITE" id="PS50082">
    <property type="entry name" value="WD_REPEATS_2"/>
    <property type="match status" value="1"/>
</dbReference>
<dbReference type="InterPro" id="IPR005225">
    <property type="entry name" value="Small_GTP-bd"/>
</dbReference>
<dbReference type="AlphaFoldDB" id="A0A1J4MKT8"/>
<dbReference type="GO" id="GO:0003924">
    <property type="term" value="F:GTPase activity"/>
    <property type="evidence" value="ECO:0007669"/>
    <property type="project" value="InterPro"/>
</dbReference>
<dbReference type="EMBL" id="LRBP01000009">
    <property type="protein sequence ID" value="OII74647.1"/>
    <property type="molecule type" value="Genomic_DNA"/>
</dbReference>
<sequence>MASPYDYLFKYIIIGDTGMSFPNFLLSKFIIFSAVGKSCLLLQFTDRRFRVDHDLTIGVEFGARIVNIDTKKVKLQIWDTAGQESFRSITRSYYRGAAGALLVYDITRRDTFNHLSRWLSDVKRNATPNMTIILVGNKSDLDRREVTTEEGVEFAEQNGLLFIETSAKISNNVEEAFMRISEKIYRNILDGIYDLSNEREKREGKRGLLSNMDLFSSNNSLIYYNAQLIWFQKNKLFLFSLTNSQKAEIILGNEMVENAVVSMGISANGIIVACSNNKVIYIVRICHSNFELIGQYLHSKRLNTSIFKPDTNEIIIGDKFGDLYLININNIHSIPSNHCNLSSLESDSDEENLQNNMAGGIIPKMGHLSAVTCSIASYDYKFLFTGNKCGKIWISNLNYLEHTFSILCGHSDAISSICELNLIDESHKLIVSSSLDKRIKLWDYLDGTELDSINLEYSALMKKVFVKCELLSGIIVISLDLDEKSKVFRFRKEFTIIKLNNTPNSLEINDITEKSSSTVLEELIDMKATKGCILWYKNDEMSLPCPIILNVQNLRSVHSNENKYLNYTIIPDALTNLTGPKTNILSQSNNSQNCDLKRVRTSD</sequence>
<dbReference type="Pfam" id="PF00400">
    <property type="entry name" value="WD40"/>
    <property type="match status" value="1"/>
</dbReference>
<reference evidence="3 4" key="1">
    <citation type="submission" date="2016-10" db="EMBL/GenBank/DDBJ databases">
        <title>Reductive evolution of mitochondrial metabolism and differential evolution of invasion-related proteins in Cryptosporidium.</title>
        <authorList>
            <person name="Liu S."/>
            <person name="Roellig D.M."/>
            <person name="Guo Y."/>
            <person name="Li N."/>
            <person name="Frace M.A."/>
            <person name="Tang K."/>
            <person name="Zhang L."/>
            <person name="Feng Y."/>
            <person name="Xiao L."/>
        </authorList>
    </citation>
    <scope>NUCLEOTIDE SEQUENCE [LARGE SCALE GENOMIC DNA]</scope>
    <source>
        <strain evidence="3">39726</strain>
    </source>
</reference>
<dbReference type="InterPro" id="IPR015943">
    <property type="entry name" value="WD40/YVTN_repeat-like_dom_sf"/>
</dbReference>
<dbReference type="PROSITE" id="PS51421">
    <property type="entry name" value="RAS"/>
    <property type="match status" value="1"/>
</dbReference>
<dbReference type="PROSITE" id="PS51420">
    <property type="entry name" value="RHO"/>
    <property type="match status" value="1"/>
</dbReference>
<dbReference type="GeneID" id="39976993"/>
<dbReference type="Proteomes" id="UP000186176">
    <property type="component" value="Unassembled WGS sequence"/>
</dbReference>
<dbReference type="InterPro" id="IPR050209">
    <property type="entry name" value="Rab_GTPases_membrane_traffic"/>
</dbReference>
<dbReference type="SUPFAM" id="SSF52540">
    <property type="entry name" value="P-loop containing nucleoside triphosphate hydrolases"/>
    <property type="match status" value="1"/>
</dbReference>
<dbReference type="FunFam" id="3.40.50.300:FF:002078">
    <property type="entry name" value="Ras-related protein RabQ"/>
    <property type="match status" value="1"/>
</dbReference>
<dbReference type="PANTHER" id="PTHR47979">
    <property type="entry name" value="DRAB11-RELATED"/>
    <property type="match status" value="1"/>
</dbReference>
<name>A0A1J4MKT8_9CRYT</name>
<feature type="repeat" description="WD" evidence="2">
    <location>
        <begin position="407"/>
        <end position="452"/>
    </location>
</feature>
<keyword evidence="4" id="KW-1185">Reference proteome</keyword>
<gene>
    <name evidence="3" type="ORF">cubi_00200</name>
</gene>
<dbReference type="Gene3D" id="3.40.50.300">
    <property type="entry name" value="P-loop containing nucleotide triphosphate hydrolases"/>
    <property type="match status" value="1"/>
</dbReference>
<dbReference type="SMART" id="SM00173">
    <property type="entry name" value="RAS"/>
    <property type="match status" value="1"/>
</dbReference>
<dbReference type="SMART" id="SM00174">
    <property type="entry name" value="RHO"/>
    <property type="match status" value="1"/>
</dbReference>
<dbReference type="VEuPathDB" id="CryptoDB:cubi_00200"/>
<dbReference type="SUPFAM" id="SSF50978">
    <property type="entry name" value="WD40 repeat-like"/>
    <property type="match status" value="1"/>
</dbReference>
<dbReference type="NCBIfam" id="TIGR00231">
    <property type="entry name" value="small_GTP"/>
    <property type="match status" value="1"/>
</dbReference>
<evidence type="ECO:0000256" key="1">
    <source>
        <dbReference type="ARBA" id="ARBA00006270"/>
    </source>
</evidence>
<dbReference type="RefSeq" id="XP_028875793.1">
    <property type="nucleotide sequence ID" value="XM_029017214.1"/>
</dbReference>
<dbReference type="OrthoDB" id="9989112at2759"/>
<dbReference type="Pfam" id="PF00071">
    <property type="entry name" value="Ras"/>
    <property type="match status" value="1"/>
</dbReference>
<dbReference type="PROSITE" id="PS51419">
    <property type="entry name" value="RAB"/>
    <property type="match status" value="1"/>
</dbReference>
<comment type="caution">
    <text evidence="3">The sequence shown here is derived from an EMBL/GenBank/DDBJ whole genome shotgun (WGS) entry which is preliminary data.</text>
</comment>
<protein>
    <submittedName>
        <fullName evidence="3">Rab2 GTPase</fullName>
    </submittedName>
</protein>
<dbReference type="GO" id="GO:0005525">
    <property type="term" value="F:GTP binding"/>
    <property type="evidence" value="ECO:0007669"/>
    <property type="project" value="InterPro"/>
</dbReference>
<comment type="similarity">
    <text evidence="1">Belongs to the small GTPase superfamily. Rab family.</text>
</comment>
<dbReference type="PRINTS" id="PR00449">
    <property type="entry name" value="RASTRNSFRMNG"/>
</dbReference>
<dbReference type="InterPro" id="IPR036322">
    <property type="entry name" value="WD40_repeat_dom_sf"/>
</dbReference>
<dbReference type="SMART" id="SM00176">
    <property type="entry name" value="RAN"/>
    <property type="match status" value="1"/>
</dbReference>
<keyword evidence="2" id="KW-0853">WD repeat</keyword>
<dbReference type="InterPro" id="IPR001680">
    <property type="entry name" value="WD40_rpt"/>
</dbReference>
<dbReference type="InterPro" id="IPR027417">
    <property type="entry name" value="P-loop_NTPase"/>
</dbReference>